<organism evidence="2 3">
    <name type="scientific">Rhododendron griersonianum</name>
    <dbReference type="NCBI Taxonomy" id="479676"/>
    <lineage>
        <taxon>Eukaryota</taxon>
        <taxon>Viridiplantae</taxon>
        <taxon>Streptophyta</taxon>
        <taxon>Embryophyta</taxon>
        <taxon>Tracheophyta</taxon>
        <taxon>Spermatophyta</taxon>
        <taxon>Magnoliopsida</taxon>
        <taxon>eudicotyledons</taxon>
        <taxon>Gunneridae</taxon>
        <taxon>Pentapetalae</taxon>
        <taxon>asterids</taxon>
        <taxon>Ericales</taxon>
        <taxon>Ericaceae</taxon>
        <taxon>Ericoideae</taxon>
        <taxon>Rhodoreae</taxon>
        <taxon>Rhododendron</taxon>
    </lineage>
</organism>
<dbReference type="SUPFAM" id="SSF81383">
    <property type="entry name" value="F-box domain"/>
    <property type="match status" value="1"/>
</dbReference>
<dbReference type="PANTHER" id="PTHR13318">
    <property type="entry name" value="PARTNER OF PAIRED, ISOFORM B-RELATED"/>
    <property type="match status" value="1"/>
</dbReference>
<dbReference type="InterPro" id="IPR036047">
    <property type="entry name" value="F-box-like_dom_sf"/>
</dbReference>
<protein>
    <recommendedName>
        <fullName evidence="1">F-box/LRR-repeat protein 15-like leucin rich repeat domain-containing protein</fullName>
    </recommendedName>
</protein>
<evidence type="ECO:0000259" key="1">
    <source>
        <dbReference type="Pfam" id="PF25372"/>
    </source>
</evidence>
<dbReference type="Proteomes" id="UP000823749">
    <property type="component" value="Chromosome 8"/>
</dbReference>
<feature type="domain" description="F-box/LRR-repeat protein 15-like leucin rich repeat" evidence="1">
    <location>
        <begin position="251"/>
        <end position="450"/>
    </location>
</feature>
<keyword evidence="3" id="KW-1185">Reference proteome</keyword>
<dbReference type="GO" id="GO:0019005">
    <property type="term" value="C:SCF ubiquitin ligase complex"/>
    <property type="evidence" value="ECO:0007669"/>
    <property type="project" value="TreeGrafter"/>
</dbReference>
<dbReference type="EMBL" id="JACTNZ010000008">
    <property type="protein sequence ID" value="KAG5534802.1"/>
    <property type="molecule type" value="Genomic_DNA"/>
</dbReference>
<dbReference type="InterPro" id="IPR032675">
    <property type="entry name" value="LRR_dom_sf"/>
</dbReference>
<dbReference type="Gene3D" id="3.80.10.10">
    <property type="entry name" value="Ribonuclease Inhibitor"/>
    <property type="match status" value="2"/>
</dbReference>
<dbReference type="GO" id="GO:0031146">
    <property type="term" value="P:SCF-dependent proteasomal ubiquitin-dependent protein catabolic process"/>
    <property type="evidence" value="ECO:0007669"/>
    <property type="project" value="TreeGrafter"/>
</dbReference>
<accession>A0AAV6J329</accession>
<dbReference type="SMART" id="SM00367">
    <property type="entry name" value="LRR_CC"/>
    <property type="match status" value="4"/>
</dbReference>
<gene>
    <name evidence="2" type="ORF">RHGRI_022797</name>
</gene>
<dbReference type="Pfam" id="PF25372">
    <property type="entry name" value="DUF7885"/>
    <property type="match status" value="1"/>
</dbReference>
<dbReference type="InterPro" id="IPR057207">
    <property type="entry name" value="FBXL15_LRR"/>
</dbReference>
<dbReference type="AlphaFoldDB" id="A0AAV6J329"/>
<name>A0AAV6J329_9ERIC</name>
<comment type="caution">
    <text evidence="2">The sequence shown here is derived from an EMBL/GenBank/DDBJ whole genome shotgun (WGS) entry which is preliminary data.</text>
</comment>
<evidence type="ECO:0000313" key="2">
    <source>
        <dbReference type="EMBL" id="KAG5534802.1"/>
    </source>
</evidence>
<proteinExistence type="predicted"/>
<reference evidence="2" key="1">
    <citation type="submission" date="2020-08" db="EMBL/GenBank/DDBJ databases">
        <title>Plant Genome Project.</title>
        <authorList>
            <person name="Zhang R.-G."/>
        </authorList>
    </citation>
    <scope>NUCLEOTIDE SEQUENCE</scope>
    <source>
        <strain evidence="2">WSP0</strain>
        <tissue evidence="2">Leaf</tissue>
    </source>
</reference>
<dbReference type="InterPro" id="IPR006553">
    <property type="entry name" value="Leu-rich_rpt_Cys-con_subtyp"/>
</dbReference>
<dbReference type="PANTHER" id="PTHR13318:SF77">
    <property type="entry name" value="F-BOX DOMAIN-CONTAINING PROTEIN"/>
    <property type="match status" value="1"/>
</dbReference>
<sequence>MMEMDRILCDELLEEVLRRLPPRSTFSSHTADVSLVSKRWLRLYRSTRSTLSLGLFIGDCTPHSLSSFLSHFPHLSSLSIATSSDSPDQLLLSVASSCPKLTELCLKSKPVPLFPLLSLSTSCPHLTSLSIVLSGPFSFHWLVFLHSLQNLSVSFNFVFGGFKHLDASSKGNFDDAELKLETLYLSGIRRDHWGFNWLWKSCKNLKKLQLHCCEGIGNDMSVSSFVNCLQGLQDLELKVCGSFVWEVLSRLVENRKSLNSLLLSGSDGSGEALLQFITRSCCNLRQLDLSIPSDLKDNHLLAIAEKFRGLSSLRLNSCFCVTGEGLKTMALAMSNELEELALNNCEVVGREHGLLTSLGQSLINLRKLDLSYNKMVDKEFISMLAWCNGLRELKVRGCRRLTKASVVSMFKSCKQLESVDIMDCGGIEAEAVELFVLNCLQLRQIHVENSKLSDVSRSWALKKFVAVLGY</sequence>
<dbReference type="SUPFAM" id="SSF52047">
    <property type="entry name" value="RNI-like"/>
    <property type="match status" value="1"/>
</dbReference>
<evidence type="ECO:0000313" key="3">
    <source>
        <dbReference type="Proteomes" id="UP000823749"/>
    </source>
</evidence>